<dbReference type="Proteomes" id="UP000327013">
    <property type="component" value="Unassembled WGS sequence"/>
</dbReference>
<proteinExistence type="predicted"/>
<dbReference type="EMBL" id="VIBQ01000017">
    <property type="protein sequence ID" value="KAB8360697.1"/>
    <property type="molecule type" value="Genomic_DNA"/>
</dbReference>
<evidence type="ECO:0000256" key="1">
    <source>
        <dbReference type="SAM" id="MobiDB-lite"/>
    </source>
</evidence>
<accession>A0A5N6KYX8</accession>
<gene>
    <name evidence="3" type="ORF">FH972_024434</name>
</gene>
<dbReference type="InterPro" id="IPR001202">
    <property type="entry name" value="WW_dom"/>
</dbReference>
<evidence type="ECO:0000259" key="2">
    <source>
        <dbReference type="PROSITE" id="PS50020"/>
    </source>
</evidence>
<organism evidence="3 4">
    <name type="scientific">Carpinus fangiana</name>
    <dbReference type="NCBI Taxonomy" id="176857"/>
    <lineage>
        <taxon>Eukaryota</taxon>
        <taxon>Viridiplantae</taxon>
        <taxon>Streptophyta</taxon>
        <taxon>Embryophyta</taxon>
        <taxon>Tracheophyta</taxon>
        <taxon>Spermatophyta</taxon>
        <taxon>Magnoliopsida</taxon>
        <taxon>eudicotyledons</taxon>
        <taxon>Gunneridae</taxon>
        <taxon>Pentapetalae</taxon>
        <taxon>rosids</taxon>
        <taxon>fabids</taxon>
        <taxon>Fagales</taxon>
        <taxon>Betulaceae</taxon>
        <taxon>Carpinus</taxon>
    </lineage>
</organism>
<dbReference type="Pfam" id="PF00397">
    <property type="entry name" value="WW"/>
    <property type="match status" value="1"/>
</dbReference>
<sequence length="440" mass="48703">MSAKLKQWVKSLPFKPLIQAKSSRNAEKDWTKIYYMACLWCCTARHRAGLKSGFLAPKAATPTLEEARIHASRGLIFTEGTQLYPGDLSCDLFMSFIHSTPHHECFQSSEVPSLPGSWRTKVINTERAKSALALAGTFYERELRNPLTSMPSSRKPAATPLDTSAKASERVSRSESSTPVKAHTETEAITSEIISQSAKEAPQSSAEEAPPLPNEDAPPLPKEAPPGPTSDDDGWAPVWDANVGTYYFFNRFTLASQWENPRVPDATSHAQAANNHDRIEQPQQAPGTEGTGSLQTRTRPVAGGYNPAIHGDYDPEADYAKIAQAEEEEQAYNPYAAPPGLPGINAADPYAQQASFNRFTGRFTNTAVHPTHTPDQHTDDAKSKRQMNAFFDVDAAANSHGGKSLRAERQERKLSKKELKQFQEKRRAKKEEKRRAWLKD</sequence>
<feature type="compositionally biased region" description="Polar residues" evidence="1">
    <location>
        <begin position="281"/>
        <end position="298"/>
    </location>
</feature>
<reference evidence="3 4" key="1">
    <citation type="submission" date="2019-06" db="EMBL/GenBank/DDBJ databases">
        <title>A chromosomal-level reference genome of Carpinus fangiana (Coryloideae, Betulaceae).</title>
        <authorList>
            <person name="Yang X."/>
            <person name="Wang Z."/>
            <person name="Zhang L."/>
            <person name="Hao G."/>
            <person name="Liu J."/>
            <person name="Yang Y."/>
        </authorList>
    </citation>
    <scope>NUCLEOTIDE SEQUENCE [LARGE SCALE GENOMIC DNA]</scope>
    <source>
        <strain evidence="3">Cfa_2016G</strain>
        <tissue evidence="3">Leaf</tissue>
    </source>
</reference>
<dbReference type="AlphaFoldDB" id="A0A5N6KYX8"/>
<feature type="compositionally biased region" description="Polar residues" evidence="1">
    <location>
        <begin position="187"/>
        <end position="205"/>
    </location>
</feature>
<feature type="region of interest" description="Disordered" evidence="1">
    <location>
        <begin position="398"/>
        <end position="440"/>
    </location>
</feature>
<feature type="compositionally biased region" description="Basic and acidic residues" evidence="1">
    <location>
        <begin position="405"/>
        <end position="440"/>
    </location>
</feature>
<keyword evidence="4" id="KW-1185">Reference proteome</keyword>
<dbReference type="InterPro" id="IPR036020">
    <property type="entry name" value="WW_dom_sf"/>
</dbReference>
<feature type="compositionally biased region" description="Pro residues" evidence="1">
    <location>
        <begin position="210"/>
        <end position="228"/>
    </location>
</feature>
<feature type="region of interest" description="Disordered" evidence="1">
    <location>
        <begin position="145"/>
        <end position="236"/>
    </location>
</feature>
<evidence type="ECO:0000313" key="3">
    <source>
        <dbReference type="EMBL" id="KAB8360697.1"/>
    </source>
</evidence>
<evidence type="ECO:0000313" key="4">
    <source>
        <dbReference type="Proteomes" id="UP000327013"/>
    </source>
</evidence>
<name>A0A5N6KYX8_9ROSI</name>
<protein>
    <recommendedName>
        <fullName evidence="2">WW domain-containing protein</fullName>
    </recommendedName>
</protein>
<comment type="caution">
    <text evidence="3">The sequence shown here is derived from an EMBL/GenBank/DDBJ whole genome shotgun (WGS) entry which is preliminary data.</text>
</comment>
<dbReference type="SUPFAM" id="SSF51045">
    <property type="entry name" value="WW domain"/>
    <property type="match status" value="1"/>
</dbReference>
<dbReference type="PROSITE" id="PS50020">
    <property type="entry name" value="WW_DOMAIN_2"/>
    <property type="match status" value="1"/>
</dbReference>
<feature type="domain" description="WW" evidence="2">
    <location>
        <begin position="229"/>
        <end position="263"/>
    </location>
</feature>
<dbReference type="CDD" id="cd00201">
    <property type="entry name" value="WW"/>
    <property type="match status" value="1"/>
</dbReference>
<dbReference type="PROSITE" id="PS01159">
    <property type="entry name" value="WW_DOMAIN_1"/>
    <property type="match status" value="1"/>
</dbReference>
<dbReference type="Gene3D" id="2.20.70.10">
    <property type="match status" value="1"/>
</dbReference>
<dbReference type="OrthoDB" id="2444812at2759"/>
<feature type="region of interest" description="Disordered" evidence="1">
    <location>
        <begin position="264"/>
        <end position="313"/>
    </location>
</feature>